<dbReference type="InterPro" id="IPR014362">
    <property type="entry name" value="Glu_DH"/>
</dbReference>
<dbReference type="Pfam" id="PF02812">
    <property type="entry name" value="ELFV_dehydrog_N"/>
    <property type="match status" value="1"/>
</dbReference>
<dbReference type="PRINTS" id="PR00082">
    <property type="entry name" value="GLFDHDRGNASE"/>
</dbReference>
<dbReference type="InterPro" id="IPR006096">
    <property type="entry name" value="Glu/Leu/Phe/Val/Trp_DH_C"/>
</dbReference>
<dbReference type="GO" id="GO:0004352">
    <property type="term" value="F:glutamate dehydrogenase (NAD+) activity"/>
    <property type="evidence" value="ECO:0007669"/>
    <property type="project" value="TreeGrafter"/>
</dbReference>
<dbReference type="SUPFAM" id="SSF53223">
    <property type="entry name" value="Aminoacid dehydrogenase-like, N-terminal domain"/>
    <property type="match status" value="1"/>
</dbReference>
<gene>
    <name evidence="4" type="ORF">FLSS-13_0003</name>
</gene>
<dbReference type="Pfam" id="PF00208">
    <property type="entry name" value="ELFV_dehydrog"/>
    <property type="match status" value="1"/>
</dbReference>
<dbReference type="PANTHER" id="PTHR11606">
    <property type="entry name" value="GLUTAMATE DEHYDROGENASE"/>
    <property type="match status" value="1"/>
</dbReference>
<dbReference type="InterPro" id="IPR033922">
    <property type="entry name" value="NAD_bind_Glu_DH"/>
</dbReference>
<dbReference type="Gene3D" id="3.40.50.10860">
    <property type="entry name" value="Leucine Dehydrogenase, chain A, domain 1"/>
    <property type="match status" value="1"/>
</dbReference>
<dbReference type="PIRSF" id="PIRSF000185">
    <property type="entry name" value="Glu_DH"/>
    <property type="match status" value="1"/>
</dbReference>
<dbReference type="PANTHER" id="PTHR11606:SF13">
    <property type="entry name" value="GLUTAMATE DEHYDROGENASE 1, MITOCHONDRIAL"/>
    <property type="match status" value="1"/>
</dbReference>
<dbReference type="InterPro" id="IPR033524">
    <property type="entry name" value="Glu/Leu/Phe/Val_DH_AS"/>
</dbReference>
<dbReference type="InterPro" id="IPR036291">
    <property type="entry name" value="NAD(P)-bd_dom_sf"/>
</dbReference>
<dbReference type="SMART" id="SM00839">
    <property type="entry name" value="ELFV_dehydrog"/>
    <property type="match status" value="1"/>
</dbReference>
<evidence type="ECO:0000259" key="3">
    <source>
        <dbReference type="SMART" id="SM00839"/>
    </source>
</evidence>
<dbReference type="GO" id="GO:0006538">
    <property type="term" value="P:L-glutamate catabolic process"/>
    <property type="evidence" value="ECO:0007669"/>
    <property type="project" value="TreeGrafter"/>
</dbReference>
<evidence type="ECO:0000313" key="4">
    <source>
        <dbReference type="EMBL" id="AGF93573.1"/>
    </source>
</evidence>
<comment type="similarity">
    <text evidence="1">Belongs to the Glu/Leu/Phe/Val dehydrogenases family.</text>
</comment>
<dbReference type="AlphaFoldDB" id="M1QC46"/>
<evidence type="ECO:0000256" key="2">
    <source>
        <dbReference type="ARBA" id="ARBA00023002"/>
    </source>
</evidence>
<accession>M1QC46</accession>
<dbReference type="FunFam" id="3.40.50.10860:FF:000003">
    <property type="entry name" value="Glutamate dehydrogenase"/>
    <property type="match status" value="1"/>
</dbReference>
<dbReference type="InterPro" id="IPR006095">
    <property type="entry name" value="Glu/Leu/Phe/Val/Trp_DH"/>
</dbReference>
<reference evidence="4" key="1">
    <citation type="journal article" date="2013" name="Syst. Appl. Microbiol.">
        <title>New insights into the archaeal diversity of a hypersaline microbial mat obtained by a metagenomic approach.</title>
        <authorList>
            <person name="Lopez-Lopez A."/>
            <person name="Richter M."/>
            <person name="Pena A."/>
            <person name="Tamames J."/>
            <person name="Rossello-Mora R."/>
        </authorList>
    </citation>
    <scope>NUCLEOTIDE SEQUENCE</scope>
</reference>
<keyword evidence="2" id="KW-0560">Oxidoreductase</keyword>
<proteinExistence type="inferred from homology"/>
<evidence type="ECO:0000256" key="1">
    <source>
        <dbReference type="ARBA" id="ARBA00006382"/>
    </source>
</evidence>
<dbReference type="InterPro" id="IPR006097">
    <property type="entry name" value="Glu/Leu/Phe/Val/Trp_DH_dimer"/>
</dbReference>
<dbReference type="InterPro" id="IPR046346">
    <property type="entry name" value="Aminoacid_DH-like_N_sf"/>
</dbReference>
<organism evidence="4">
    <name type="scientific">uncultured organism</name>
    <dbReference type="NCBI Taxonomy" id="155900"/>
    <lineage>
        <taxon>unclassified sequences</taxon>
        <taxon>environmental samples</taxon>
    </lineage>
</organism>
<dbReference type="PROSITE" id="PS00074">
    <property type="entry name" value="GLFV_DEHYDROGENASE"/>
    <property type="match status" value="1"/>
</dbReference>
<feature type="domain" description="Glutamate/phenylalanine/leucine/valine/L-tryptophan dehydrogenase C-terminal" evidence="3">
    <location>
        <begin position="183"/>
        <end position="418"/>
    </location>
</feature>
<name>M1QC46_9ZZZZ</name>
<dbReference type="Gene3D" id="3.40.50.720">
    <property type="entry name" value="NAD(P)-binding Rossmann-like Domain"/>
    <property type="match status" value="1"/>
</dbReference>
<sequence>MSKDNYNPYQEFIDTIDEAGRNLGLPKDDYKILEKPDRELKVSIPIEKDDGSVEVFDGYRVQHSNSRGPYKGGVRYHPDVDIDEIRALAGWMTLKCSLVDIPYGGAKGGIKCNPRDLSQTELKKITRRYTTMIEPVIGIDKDIPAPDVNTNAQIMGWIYDTYSMIKGHNIPGIVTGKPRIIEGCLAREGATGRGVMITVVNLFKKLEKDLEGTKVAIQGFGNVGQVAAELLEEKGCKIVAVSDVSGGLYNEDGLDIVKLREYVGSDREPLAEYDIDENTQKITNAELLRIETDVLIPAALENQITVDVAKELKAKYVVEAANGPTTREADQVLEERDVVVMPDILANAGGVIVSYFEWVQNKESSRWEDSKTNRKLRNLLTEAFEQVWKTYEDKKVSFREAAYMVALNRIVETKKIRGIFP</sequence>
<protein>
    <submittedName>
        <fullName evidence="4">Glutamate dehydrogenase (NAD(P)+) oxidoreductase protein</fullName>
    </submittedName>
</protein>
<dbReference type="SUPFAM" id="SSF51735">
    <property type="entry name" value="NAD(P)-binding Rossmann-fold domains"/>
    <property type="match status" value="1"/>
</dbReference>
<dbReference type="EMBL" id="JX684099">
    <property type="protein sequence ID" value="AGF93573.1"/>
    <property type="molecule type" value="Genomic_DNA"/>
</dbReference>
<dbReference type="CDD" id="cd01076">
    <property type="entry name" value="NAD_bind_1_Glu_DH"/>
    <property type="match status" value="1"/>
</dbReference>